<dbReference type="EMBL" id="OU963864">
    <property type="protein sequence ID" value="CAH0387019.1"/>
    <property type="molecule type" value="Genomic_DNA"/>
</dbReference>
<organism evidence="12 13">
    <name type="scientific">Bemisia tabaci</name>
    <name type="common">Sweetpotato whitefly</name>
    <name type="synonym">Aleurodes tabaci</name>
    <dbReference type="NCBI Taxonomy" id="7038"/>
    <lineage>
        <taxon>Eukaryota</taxon>
        <taxon>Metazoa</taxon>
        <taxon>Ecdysozoa</taxon>
        <taxon>Arthropoda</taxon>
        <taxon>Hexapoda</taxon>
        <taxon>Insecta</taxon>
        <taxon>Pterygota</taxon>
        <taxon>Neoptera</taxon>
        <taxon>Paraneoptera</taxon>
        <taxon>Hemiptera</taxon>
        <taxon>Sternorrhyncha</taxon>
        <taxon>Aleyrodoidea</taxon>
        <taxon>Aleyrodidae</taxon>
        <taxon>Aleyrodinae</taxon>
        <taxon>Bemisia</taxon>
    </lineage>
</organism>
<reference evidence="12" key="1">
    <citation type="submission" date="2021-12" db="EMBL/GenBank/DDBJ databases">
        <authorList>
            <person name="King R."/>
        </authorList>
    </citation>
    <scope>NUCLEOTIDE SEQUENCE</scope>
</reference>
<gene>
    <name evidence="12" type="ORF">BEMITA_LOCUS6078</name>
</gene>
<keyword evidence="13" id="KW-1185">Reference proteome</keyword>
<evidence type="ECO:0000256" key="4">
    <source>
        <dbReference type="ARBA" id="ARBA00022989"/>
    </source>
</evidence>
<evidence type="ECO:0000256" key="1">
    <source>
        <dbReference type="ARBA" id="ARBA00004141"/>
    </source>
</evidence>
<dbReference type="PROSITE" id="PS50262">
    <property type="entry name" value="G_PROTEIN_RECEP_F1_2"/>
    <property type="match status" value="1"/>
</dbReference>
<dbReference type="GO" id="GO:0016020">
    <property type="term" value="C:membrane"/>
    <property type="evidence" value="ECO:0007669"/>
    <property type="project" value="UniProtKB-SubCell"/>
</dbReference>
<proteinExistence type="inferred from homology"/>
<keyword evidence="8 9" id="KW-0807">Transducer</keyword>
<evidence type="ECO:0000256" key="8">
    <source>
        <dbReference type="ARBA" id="ARBA00023224"/>
    </source>
</evidence>
<evidence type="ECO:0000313" key="12">
    <source>
        <dbReference type="EMBL" id="CAH0387019.1"/>
    </source>
</evidence>
<dbReference type="PRINTS" id="PR00237">
    <property type="entry name" value="GPCRRHODOPSN"/>
</dbReference>
<comment type="subcellular location">
    <subcellularLocation>
        <location evidence="1">Membrane</location>
        <topology evidence="1">Multi-pass membrane protein</topology>
    </subcellularLocation>
</comment>
<evidence type="ECO:0000259" key="11">
    <source>
        <dbReference type="PROSITE" id="PS50262"/>
    </source>
</evidence>
<name>A0A9P0AAY7_BEMTA</name>
<dbReference type="Proteomes" id="UP001152759">
    <property type="component" value="Chromosome 3"/>
</dbReference>
<keyword evidence="6 10" id="KW-0472">Membrane</keyword>
<keyword evidence="4 10" id="KW-1133">Transmembrane helix</keyword>
<feature type="transmembrane region" description="Helical" evidence="10">
    <location>
        <begin position="129"/>
        <end position="147"/>
    </location>
</feature>
<dbReference type="InterPro" id="IPR000611">
    <property type="entry name" value="NPY_rcpt"/>
</dbReference>
<comment type="similarity">
    <text evidence="2 9">Belongs to the G-protein coupled receptor 1 family.</text>
</comment>
<keyword evidence="5 9" id="KW-0297">G-protein coupled receptor</keyword>
<dbReference type="Pfam" id="PF00001">
    <property type="entry name" value="7tm_1"/>
    <property type="match status" value="1"/>
</dbReference>
<feature type="transmembrane region" description="Helical" evidence="10">
    <location>
        <begin position="167"/>
        <end position="189"/>
    </location>
</feature>
<feature type="domain" description="G-protein coupled receptors family 1 profile" evidence="11">
    <location>
        <begin position="68"/>
        <end position="333"/>
    </location>
</feature>
<accession>A0A9P0AAY7</accession>
<dbReference type="PANTHER" id="PTHR24235:SF12">
    <property type="entry name" value="G-PROTEIN COUPLED RECEPTORS FAMILY 1 PROFILE DOMAIN-CONTAINING PROTEIN"/>
    <property type="match status" value="1"/>
</dbReference>
<dbReference type="Gene3D" id="1.20.1070.10">
    <property type="entry name" value="Rhodopsin 7-helix transmembrane proteins"/>
    <property type="match status" value="1"/>
</dbReference>
<dbReference type="InterPro" id="IPR000276">
    <property type="entry name" value="GPCR_Rhodpsn"/>
</dbReference>
<dbReference type="AlphaFoldDB" id="A0A9P0AAY7"/>
<feature type="transmembrane region" description="Helical" evidence="10">
    <location>
        <begin position="216"/>
        <end position="247"/>
    </location>
</feature>
<evidence type="ECO:0000313" key="13">
    <source>
        <dbReference type="Proteomes" id="UP001152759"/>
    </source>
</evidence>
<feature type="transmembrane region" description="Helical" evidence="10">
    <location>
        <begin position="89"/>
        <end position="109"/>
    </location>
</feature>
<evidence type="ECO:0000256" key="3">
    <source>
        <dbReference type="ARBA" id="ARBA00022692"/>
    </source>
</evidence>
<protein>
    <recommendedName>
        <fullName evidence="11">G-protein coupled receptors family 1 profile domain-containing protein</fullName>
    </recommendedName>
</protein>
<evidence type="ECO:0000256" key="9">
    <source>
        <dbReference type="RuleBase" id="RU000688"/>
    </source>
</evidence>
<dbReference type="GO" id="GO:0004983">
    <property type="term" value="F:neuropeptide Y receptor activity"/>
    <property type="evidence" value="ECO:0007669"/>
    <property type="project" value="InterPro"/>
</dbReference>
<feature type="transmembrane region" description="Helical" evidence="10">
    <location>
        <begin position="268"/>
        <end position="291"/>
    </location>
</feature>
<dbReference type="KEGG" id="btab:109032944"/>
<dbReference type="PANTHER" id="PTHR24235">
    <property type="entry name" value="NEUROPEPTIDE Y RECEPTOR"/>
    <property type="match status" value="1"/>
</dbReference>
<dbReference type="PROSITE" id="PS00237">
    <property type="entry name" value="G_PROTEIN_RECEP_F1_1"/>
    <property type="match status" value="1"/>
</dbReference>
<dbReference type="PRINTS" id="PR01012">
    <property type="entry name" value="NRPEPTIDEYR"/>
</dbReference>
<dbReference type="SUPFAM" id="SSF81321">
    <property type="entry name" value="Family A G protein-coupled receptor-like"/>
    <property type="match status" value="1"/>
</dbReference>
<keyword evidence="3 9" id="KW-0812">Transmembrane</keyword>
<evidence type="ECO:0000256" key="5">
    <source>
        <dbReference type="ARBA" id="ARBA00023040"/>
    </source>
</evidence>
<evidence type="ECO:0000256" key="2">
    <source>
        <dbReference type="ARBA" id="ARBA00010663"/>
    </source>
</evidence>
<feature type="transmembrane region" description="Helical" evidence="10">
    <location>
        <begin position="311"/>
        <end position="336"/>
    </location>
</feature>
<evidence type="ECO:0000256" key="6">
    <source>
        <dbReference type="ARBA" id="ARBA00023136"/>
    </source>
</evidence>
<evidence type="ECO:0000256" key="10">
    <source>
        <dbReference type="SAM" id="Phobius"/>
    </source>
</evidence>
<keyword evidence="7 9" id="KW-0675">Receptor</keyword>
<evidence type="ECO:0000256" key="7">
    <source>
        <dbReference type="ARBA" id="ARBA00023170"/>
    </source>
</evidence>
<dbReference type="InterPro" id="IPR017452">
    <property type="entry name" value="GPCR_Rhodpsn_7TM"/>
</dbReference>
<sequence>MVCNLSNFDVACWSRMNMARPNETLFPYDEAFKVLLEQSLAGTQNLDDRTSLLLTVAYVLLLAVGVVANCVVCFVVVRRAQMQTPRNIYIVNLAVSDLTLCLICMPFTLAKLLRRSWVLGACMCKLVPFIQGTNIMVSIGTITVIALDRYFTIVRGCDASNSRRRVYWSILLVWVFSAWFALPVAYYQAVIPAKIGEDFVMYEVCLEQWPSQAGRMVYTVVVLLCQAVVPASVLILVHLSIAAHLHCHARTQSDGRRAARELARNKRTTFILAGVALLFLLSWLPLNAYMLAVDVMYPQDDVGYKLQVQDIYLPLAICHLIAMSSAVSNPIVYGLLNSNIRHELLQLLPKKCVPAPSRHQVRRNATEEHTTRTNLQTFNATGGISKQGHSRQGSEENLTTAEIVINNNKDIITMF</sequence>
<feature type="transmembrane region" description="Helical" evidence="10">
    <location>
        <begin position="52"/>
        <end position="77"/>
    </location>
</feature>